<feature type="domain" description="BRCT" evidence="18">
    <location>
        <begin position="736"/>
        <end position="827"/>
    </location>
</feature>
<evidence type="ECO:0000259" key="18">
    <source>
        <dbReference type="PROSITE" id="PS50172"/>
    </source>
</evidence>
<keyword evidence="12" id="KW-0234">DNA repair</keyword>
<dbReference type="Pfam" id="PF04675">
    <property type="entry name" value="DNA_ligase_A_N"/>
    <property type="match status" value="1"/>
</dbReference>
<dbReference type="CDD" id="cd07903">
    <property type="entry name" value="Adenylation_DNA_ligase_IV"/>
    <property type="match status" value="1"/>
</dbReference>
<dbReference type="InterPro" id="IPR012310">
    <property type="entry name" value="DNA_ligase_ATP-dep_cent"/>
</dbReference>
<keyword evidence="7" id="KW-0547">Nucleotide-binding</keyword>
<name>A0A813HEB7_POLGL</name>
<sequence length="915" mass="100830">MSSHSHSLTSCDAESFHRFCLFLESLHLKKKGDKLQALEQFLRRFDVTCDLYPLLRLLLPGVDHERGAYGLKESNLAKLYADMLALPEAQRQRLLHWKDPALQEGYRCAAGDFASVLHSVVENRAASTGQAVLTIGELNAALDRIHNAADAAEKRTHLLDLVRRASAMEQKWIAKIILKDLKVGFSHESVLRRFHPDAMELYNRSSMLKQVLDQIRGQYVAAASRGSASSAGAEPPGSREAGGLASAAGGAAGAPGIEDANPVAQAEGNWDGGPVEAILFSKFKPMLAQRLRLDSLAKVMGDGSKSFSLEPKYDGERMLVHLDIEAKRVELYTRNSIDYTSAYGPSMRKVFLEGLIGRQAVLDGEMLSWDEAEQSFLPFGANRTTAQAGDPMRHLSFVAFDVLFYCDSEGVIYDLRRTRLQARQEFLARILRPKEHWLEVVPTFITSSAAEVQARVEGAIEARLEGLVLKDTSSKYYFNSRKGGWYKIKPEYDGLLETLDLLVVGAYFGDSLRRRAGNGQSLDLADNCSQFLLAALRGNGSPGGESSVITVGRVGTGYSNEKLREIRARLRPHLRRYDPHRAPAWMNGWRGGKTKPDAVIDIPAHGFVMEVRAAELVPTEEYEFSHTLRFPRAVTPIREDKDWTDANTEQDLREFIDADGRGALTSRRVRPKVEVKSDDDGGDTDEGDRPTPSGPSGRGSGRGTGGGAVRARTLLRGRSFGVLEGFRPADTAQVPVASELLKGAEVFVVNGDAQYSKADLETFVVKHGGSNVQNFLRGRTSLVVAASIGDLRTKNLAKTAHVDIILYSYLFECLDAGRMLPLKPRHLLATSPETKESFKAAFDEWGDAFYEEVSSDSLKAILGKIPEDRADAVPEEIVETLALHPRLRPPRTRGDPWVLPWQEPDAADGGRSSIC</sequence>
<evidence type="ECO:0000256" key="7">
    <source>
        <dbReference type="ARBA" id="ARBA00022741"/>
    </source>
</evidence>
<keyword evidence="8" id="KW-0227">DNA damage</keyword>
<dbReference type="PROSITE" id="PS50172">
    <property type="entry name" value="BRCT"/>
    <property type="match status" value="1"/>
</dbReference>
<proteinExistence type="inferred from homology"/>
<feature type="region of interest" description="Disordered" evidence="16">
    <location>
        <begin position="894"/>
        <end position="915"/>
    </location>
</feature>
<dbReference type="Pfam" id="PF04679">
    <property type="entry name" value="DNA_ligase_A_C"/>
    <property type="match status" value="1"/>
</dbReference>
<keyword evidence="9" id="KW-0067">ATP-binding</keyword>
<dbReference type="InterPro" id="IPR001357">
    <property type="entry name" value="BRCT_dom"/>
</dbReference>
<keyword evidence="6" id="KW-0677">Repeat</keyword>
<dbReference type="GO" id="GO:0006303">
    <property type="term" value="P:double-strand break repair via nonhomologous end joining"/>
    <property type="evidence" value="ECO:0007669"/>
    <property type="project" value="TreeGrafter"/>
</dbReference>
<dbReference type="PANTHER" id="PTHR45997:SF1">
    <property type="entry name" value="DNA LIGASE 4"/>
    <property type="match status" value="1"/>
</dbReference>
<accession>A0A813HEB7</accession>
<keyword evidence="4" id="KW-0436">Ligase</keyword>
<dbReference type="EMBL" id="CAJNNV010031527">
    <property type="protein sequence ID" value="CAE8636666.1"/>
    <property type="molecule type" value="Genomic_DNA"/>
</dbReference>
<evidence type="ECO:0000256" key="10">
    <source>
        <dbReference type="ARBA" id="ARBA00022842"/>
    </source>
</evidence>
<dbReference type="InterPro" id="IPR029710">
    <property type="entry name" value="LIG4"/>
</dbReference>
<dbReference type="SUPFAM" id="SSF117018">
    <property type="entry name" value="ATP-dependent DNA ligase DNA-binding domain"/>
    <property type="match status" value="1"/>
</dbReference>
<dbReference type="Gene3D" id="3.30.470.30">
    <property type="entry name" value="DNA ligase/mRNA capping enzyme"/>
    <property type="match status" value="1"/>
</dbReference>
<feature type="compositionally biased region" description="Low complexity" evidence="16">
    <location>
        <begin position="227"/>
        <end position="249"/>
    </location>
</feature>
<evidence type="ECO:0000256" key="13">
    <source>
        <dbReference type="ARBA" id="ARBA00023242"/>
    </source>
</evidence>
<dbReference type="InterPro" id="IPR016059">
    <property type="entry name" value="DNA_ligase_ATP-dep_CS"/>
</dbReference>
<comment type="caution">
    <text evidence="19">The sequence shown here is derived from an EMBL/GenBank/DDBJ whole genome shotgun (WGS) entry which is preliminary data.</text>
</comment>
<dbReference type="SMART" id="SM00292">
    <property type="entry name" value="BRCT"/>
    <property type="match status" value="1"/>
</dbReference>
<dbReference type="Gene3D" id="1.10.3260.10">
    <property type="entry name" value="DNA ligase, ATP-dependent, N-terminal domain"/>
    <property type="match status" value="1"/>
</dbReference>
<dbReference type="GO" id="GO:0006310">
    <property type="term" value="P:DNA recombination"/>
    <property type="evidence" value="ECO:0007669"/>
    <property type="project" value="UniProtKB-KW"/>
</dbReference>
<dbReference type="InterPro" id="IPR036599">
    <property type="entry name" value="DNA_ligase_N_sf"/>
</dbReference>
<keyword evidence="11" id="KW-0233">DNA recombination</keyword>
<dbReference type="OMA" id="WHEAMSE"/>
<feature type="region of interest" description="Disordered" evidence="16">
    <location>
        <begin position="666"/>
        <end position="708"/>
    </location>
</feature>
<dbReference type="OrthoDB" id="434325at2759"/>
<dbReference type="PROSITE" id="PS50160">
    <property type="entry name" value="DNA_LIGASE_A3"/>
    <property type="match status" value="1"/>
</dbReference>
<dbReference type="Pfam" id="PF01068">
    <property type="entry name" value="DNA_ligase_A_M"/>
    <property type="match status" value="1"/>
</dbReference>
<comment type="subcellular location">
    <subcellularLocation>
        <location evidence="2">Nucleus</location>
    </subcellularLocation>
</comment>
<dbReference type="GO" id="GO:0003677">
    <property type="term" value="F:DNA binding"/>
    <property type="evidence" value="ECO:0007669"/>
    <property type="project" value="InterPro"/>
</dbReference>
<dbReference type="InterPro" id="IPR044125">
    <property type="entry name" value="Adenylation_DNA_ligase_IV"/>
</dbReference>
<evidence type="ECO:0000256" key="1">
    <source>
        <dbReference type="ARBA" id="ARBA00001946"/>
    </source>
</evidence>
<comment type="similarity">
    <text evidence="3">Belongs to the ATP-dependent DNA ligase family.</text>
</comment>
<dbReference type="PANTHER" id="PTHR45997">
    <property type="entry name" value="DNA LIGASE 4"/>
    <property type="match status" value="1"/>
</dbReference>
<dbReference type="AlphaFoldDB" id="A0A813HEB7"/>
<organism evidence="19 20">
    <name type="scientific">Polarella glacialis</name>
    <name type="common">Dinoflagellate</name>
    <dbReference type="NCBI Taxonomy" id="89957"/>
    <lineage>
        <taxon>Eukaryota</taxon>
        <taxon>Sar</taxon>
        <taxon>Alveolata</taxon>
        <taxon>Dinophyceae</taxon>
        <taxon>Suessiales</taxon>
        <taxon>Suessiaceae</taxon>
        <taxon>Polarella</taxon>
    </lineage>
</organism>
<keyword evidence="5" id="KW-0479">Metal-binding</keyword>
<evidence type="ECO:0000256" key="8">
    <source>
        <dbReference type="ARBA" id="ARBA00022763"/>
    </source>
</evidence>
<evidence type="ECO:0000313" key="19">
    <source>
        <dbReference type="EMBL" id="CAE8636666.1"/>
    </source>
</evidence>
<reference evidence="19" key="1">
    <citation type="submission" date="2021-02" db="EMBL/GenBank/DDBJ databases">
        <authorList>
            <person name="Dougan E. K."/>
            <person name="Rhodes N."/>
            <person name="Thang M."/>
            <person name="Chan C."/>
        </authorList>
    </citation>
    <scope>NUCLEOTIDE SEQUENCE</scope>
</reference>
<comment type="cofactor">
    <cofactor evidence="1">
        <name>Mg(2+)</name>
        <dbReference type="ChEBI" id="CHEBI:18420"/>
    </cofactor>
</comment>
<dbReference type="GO" id="GO:0046872">
    <property type="term" value="F:metal ion binding"/>
    <property type="evidence" value="ECO:0007669"/>
    <property type="project" value="UniProtKB-KW"/>
</dbReference>
<keyword evidence="13" id="KW-0539">Nucleus</keyword>
<dbReference type="Gene3D" id="2.40.50.140">
    <property type="entry name" value="Nucleic acid-binding proteins"/>
    <property type="match status" value="1"/>
</dbReference>
<dbReference type="Gene3D" id="3.40.50.10190">
    <property type="entry name" value="BRCT domain"/>
    <property type="match status" value="1"/>
</dbReference>
<evidence type="ECO:0000256" key="2">
    <source>
        <dbReference type="ARBA" id="ARBA00004123"/>
    </source>
</evidence>
<dbReference type="InterPro" id="IPR012309">
    <property type="entry name" value="DNA_ligase_ATP-dep_C"/>
</dbReference>
<dbReference type="SUPFAM" id="SSF56091">
    <property type="entry name" value="DNA ligase/mRNA capping enzyme, catalytic domain"/>
    <property type="match status" value="1"/>
</dbReference>
<evidence type="ECO:0000256" key="4">
    <source>
        <dbReference type="ARBA" id="ARBA00022598"/>
    </source>
</evidence>
<dbReference type="GO" id="GO:0005524">
    <property type="term" value="F:ATP binding"/>
    <property type="evidence" value="ECO:0007669"/>
    <property type="project" value="UniProtKB-KW"/>
</dbReference>
<keyword evidence="20" id="KW-1185">Reference proteome</keyword>
<evidence type="ECO:0000256" key="11">
    <source>
        <dbReference type="ARBA" id="ARBA00023172"/>
    </source>
</evidence>
<feature type="domain" description="ATP-dependent DNA ligase family profile" evidence="17">
    <location>
        <begin position="388"/>
        <end position="517"/>
    </location>
</feature>
<dbReference type="InterPro" id="IPR012308">
    <property type="entry name" value="DNA_ligase_ATP-dep_N"/>
</dbReference>
<evidence type="ECO:0000256" key="5">
    <source>
        <dbReference type="ARBA" id="ARBA00022723"/>
    </source>
</evidence>
<evidence type="ECO:0000259" key="17">
    <source>
        <dbReference type="PROSITE" id="PS50160"/>
    </source>
</evidence>
<evidence type="ECO:0000256" key="15">
    <source>
        <dbReference type="ARBA" id="ARBA00031942"/>
    </source>
</evidence>
<dbReference type="GO" id="GO:0003910">
    <property type="term" value="F:DNA ligase (ATP) activity"/>
    <property type="evidence" value="ECO:0007669"/>
    <property type="project" value="InterPro"/>
</dbReference>
<evidence type="ECO:0000256" key="14">
    <source>
        <dbReference type="ARBA" id="ARBA00030676"/>
    </source>
</evidence>
<dbReference type="SUPFAM" id="SSF50249">
    <property type="entry name" value="Nucleic acid-binding proteins"/>
    <property type="match status" value="1"/>
</dbReference>
<dbReference type="GO" id="GO:0032807">
    <property type="term" value="C:DNA ligase IV complex"/>
    <property type="evidence" value="ECO:0007669"/>
    <property type="project" value="TreeGrafter"/>
</dbReference>
<feature type="compositionally biased region" description="Gly residues" evidence="16">
    <location>
        <begin position="696"/>
        <end position="708"/>
    </location>
</feature>
<dbReference type="InterPro" id="IPR012340">
    <property type="entry name" value="NA-bd_OB-fold"/>
</dbReference>
<dbReference type="Proteomes" id="UP000654075">
    <property type="component" value="Unassembled WGS sequence"/>
</dbReference>
<evidence type="ECO:0000256" key="6">
    <source>
        <dbReference type="ARBA" id="ARBA00022737"/>
    </source>
</evidence>
<protein>
    <recommendedName>
        <fullName evidence="15">DNA ligase IV</fullName>
    </recommendedName>
    <alternativeName>
        <fullName evidence="14">Polydeoxyribonucleotide synthase [ATP] 4</fullName>
    </alternativeName>
</protein>
<evidence type="ECO:0000256" key="12">
    <source>
        <dbReference type="ARBA" id="ARBA00023204"/>
    </source>
</evidence>
<keyword evidence="10" id="KW-0460">Magnesium</keyword>
<dbReference type="PROSITE" id="PS00697">
    <property type="entry name" value="DNA_LIGASE_A1"/>
    <property type="match status" value="1"/>
</dbReference>
<evidence type="ECO:0000256" key="3">
    <source>
        <dbReference type="ARBA" id="ARBA00007572"/>
    </source>
</evidence>
<feature type="region of interest" description="Disordered" evidence="16">
    <location>
        <begin position="227"/>
        <end position="250"/>
    </location>
</feature>
<dbReference type="GO" id="GO:0006297">
    <property type="term" value="P:nucleotide-excision repair, DNA gap filling"/>
    <property type="evidence" value="ECO:0007669"/>
    <property type="project" value="TreeGrafter"/>
</dbReference>
<dbReference type="SUPFAM" id="SSF52113">
    <property type="entry name" value="BRCT domain"/>
    <property type="match status" value="1"/>
</dbReference>
<dbReference type="InterPro" id="IPR036420">
    <property type="entry name" value="BRCT_dom_sf"/>
</dbReference>
<evidence type="ECO:0000256" key="9">
    <source>
        <dbReference type="ARBA" id="ARBA00022840"/>
    </source>
</evidence>
<evidence type="ECO:0000313" key="20">
    <source>
        <dbReference type="Proteomes" id="UP000654075"/>
    </source>
</evidence>
<evidence type="ECO:0000256" key="16">
    <source>
        <dbReference type="SAM" id="MobiDB-lite"/>
    </source>
</evidence>
<gene>
    <name evidence="19" type="ORF">PGLA1383_LOCUS52076</name>
</gene>